<evidence type="ECO:0000256" key="1">
    <source>
        <dbReference type="ARBA" id="ARBA00007378"/>
    </source>
</evidence>
<evidence type="ECO:0008006" key="4">
    <source>
        <dbReference type="Google" id="ProtNLM"/>
    </source>
</evidence>
<evidence type="ECO:0000313" key="3">
    <source>
        <dbReference type="Proteomes" id="UP000054558"/>
    </source>
</evidence>
<dbReference type="AlphaFoldDB" id="A0A1Y1HT34"/>
<dbReference type="EMBL" id="DF237040">
    <property type="protein sequence ID" value="GAQ81780.1"/>
    <property type="molecule type" value="Genomic_DNA"/>
</dbReference>
<dbReference type="GO" id="GO:0006979">
    <property type="term" value="P:response to oxidative stress"/>
    <property type="evidence" value="ECO:0007669"/>
    <property type="project" value="InterPro"/>
</dbReference>
<keyword evidence="3" id="KW-1185">Reference proteome</keyword>
<dbReference type="SUPFAM" id="SSF82784">
    <property type="entry name" value="OsmC-like"/>
    <property type="match status" value="1"/>
</dbReference>
<accession>A0A1Y1HT34</accession>
<sequence length="173" mass="17749">MLRGSSISVRSVRGALNNGSPFSLQFNRGMAGRILYTAESTAVGGRNGTAKSTDGTDALDLKLSMPKALGGPGGEGTNPEQLFSAGYAACFLGAMGAAAKKLKKSLPESTAVRGTVHFISDNGKLGLGVGLHAHSPDISTADLQKIMEEAHQICPYSNATRGNINVDLSAEGA</sequence>
<protein>
    <recommendedName>
        <fullName evidence="4">Organic hydroperoxide resistance protein</fullName>
    </recommendedName>
</protein>
<proteinExistence type="inferred from homology"/>
<organism evidence="2 3">
    <name type="scientific">Klebsormidium nitens</name>
    <name type="common">Green alga</name>
    <name type="synonym">Ulothrix nitens</name>
    <dbReference type="NCBI Taxonomy" id="105231"/>
    <lineage>
        <taxon>Eukaryota</taxon>
        <taxon>Viridiplantae</taxon>
        <taxon>Streptophyta</taxon>
        <taxon>Klebsormidiophyceae</taxon>
        <taxon>Klebsormidiales</taxon>
        <taxon>Klebsormidiaceae</taxon>
        <taxon>Klebsormidium</taxon>
    </lineage>
</organism>
<dbReference type="Proteomes" id="UP000054558">
    <property type="component" value="Unassembled WGS sequence"/>
</dbReference>
<gene>
    <name evidence="2" type="ORF">KFL_000910010</name>
</gene>
<dbReference type="InterPro" id="IPR003718">
    <property type="entry name" value="OsmC/Ohr_fam"/>
</dbReference>
<comment type="similarity">
    <text evidence="1">Belongs to the OsmC/Ohr family.</text>
</comment>
<dbReference type="InterPro" id="IPR019953">
    <property type="entry name" value="OHR"/>
</dbReference>
<dbReference type="PANTHER" id="PTHR33797:SF2">
    <property type="entry name" value="ORGANIC HYDROPEROXIDE RESISTANCE PROTEIN-LIKE"/>
    <property type="match status" value="1"/>
</dbReference>
<dbReference type="InterPro" id="IPR036102">
    <property type="entry name" value="OsmC/Ohrsf"/>
</dbReference>
<dbReference type="OrthoDB" id="60422at2759"/>
<reference evidence="2 3" key="1">
    <citation type="journal article" date="2014" name="Nat. Commun.">
        <title>Klebsormidium flaccidum genome reveals primary factors for plant terrestrial adaptation.</title>
        <authorList>
            <person name="Hori K."/>
            <person name="Maruyama F."/>
            <person name="Fujisawa T."/>
            <person name="Togashi T."/>
            <person name="Yamamoto N."/>
            <person name="Seo M."/>
            <person name="Sato S."/>
            <person name="Yamada T."/>
            <person name="Mori H."/>
            <person name="Tajima N."/>
            <person name="Moriyama T."/>
            <person name="Ikeuchi M."/>
            <person name="Watanabe M."/>
            <person name="Wada H."/>
            <person name="Kobayashi K."/>
            <person name="Saito M."/>
            <person name="Masuda T."/>
            <person name="Sasaki-Sekimoto Y."/>
            <person name="Mashiguchi K."/>
            <person name="Awai K."/>
            <person name="Shimojima M."/>
            <person name="Masuda S."/>
            <person name="Iwai M."/>
            <person name="Nobusawa T."/>
            <person name="Narise T."/>
            <person name="Kondo S."/>
            <person name="Saito H."/>
            <person name="Sato R."/>
            <person name="Murakawa M."/>
            <person name="Ihara Y."/>
            <person name="Oshima-Yamada Y."/>
            <person name="Ohtaka K."/>
            <person name="Satoh M."/>
            <person name="Sonobe K."/>
            <person name="Ishii M."/>
            <person name="Ohtani R."/>
            <person name="Kanamori-Sato M."/>
            <person name="Honoki R."/>
            <person name="Miyazaki D."/>
            <person name="Mochizuki H."/>
            <person name="Umetsu J."/>
            <person name="Higashi K."/>
            <person name="Shibata D."/>
            <person name="Kamiya Y."/>
            <person name="Sato N."/>
            <person name="Nakamura Y."/>
            <person name="Tabata S."/>
            <person name="Ida S."/>
            <person name="Kurokawa K."/>
            <person name="Ohta H."/>
        </authorList>
    </citation>
    <scope>NUCLEOTIDE SEQUENCE [LARGE SCALE GENOMIC DNA]</scope>
    <source>
        <strain evidence="2 3">NIES-2285</strain>
    </source>
</reference>
<dbReference type="Gene3D" id="3.30.300.20">
    <property type="match status" value="1"/>
</dbReference>
<dbReference type="InterPro" id="IPR015946">
    <property type="entry name" value="KH_dom-like_a/b"/>
</dbReference>
<name>A0A1Y1HT34_KLENI</name>
<dbReference type="NCBIfam" id="TIGR03561">
    <property type="entry name" value="organ_hyd_perox"/>
    <property type="match status" value="1"/>
</dbReference>
<evidence type="ECO:0000313" key="2">
    <source>
        <dbReference type="EMBL" id="GAQ81780.1"/>
    </source>
</evidence>
<dbReference type="OMA" id="SACFSNA"/>
<dbReference type="PANTHER" id="PTHR33797">
    <property type="entry name" value="ORGANIC HYDROPEROXIDE RESISTANCE PROTEIN-LIKE"/>
    <property type="match status" value="1"/>
</dbReference>
<dbReference type="Gene3D" id="2.20.25.10">
    <property type="match status" value="1"/>
</dbReference>
<dbReference type="Pfam" id="PF02566">
    <property type="entry name" value="OsmC"/>
    <property type="match status" value="1"/>
</dbReference>